<feature type="transmembrane region" description="Helical" evidence="10">
    <location>
        <begin position="549"/>
        <end position="573"/>
    </location>
</feature>
<dbReference type="PANTHER" id="PTHR11654">
    <property type="entry name" value="OLIGOPEPTIDE TRANSPORTER-RELATED"/>
    <property type="match status" value="1"/>
</dbReference>
<dbReference type="InterPro" id="IPR018456">
    <property type="entry name" value="PTR2_symporter_CS"/>
</dbReference>
<feature type="transmembrane region" description="Helical" evidence="10">
    <location>
        <begin position="249"/>
        <end position="268"/>
    </location>
</feature>
<evidence type="ECO:0000313" key="12">
    <source>
        <dbReference type="EMBL" id="KAF5366603.1"/>
    </source>
</evidence>
<name>A0A8H5GKE1_9AGAR</name>
<dbReference type="AlphaFoldDB" id="A0A8H5GKE1"/>
<evidence type="ECO:0000256" key="10">
    <source>
        <dbReference type="SAM" id="Phobius"/>
    </source>
</evidence>
<dbReference type="EMBL" id="JAACJM010000022">
    <property type="protein sequence ID" value="KAF5366603.1"/>
    <property type="molecule type" value="Genomic_DNA"/>
</dbReference>
<feature type="transmembrane region" description="Helical" evidence="10">
    <location>
        <begin position="614"/>
        <end position="635"/>
    </location>
</feature>
<proteinExistence type="inferred from homology"/>
<accession>A0A8H5GKE1</accession>
<evidence type="ECO:0000256" key="1">
    <source>
        <dbReference type="ARBA" id="ARBA00004141"/>
    </source>
</evidence>
<keyword evidence="7" id="KW-0496">Mitochondrion</keyword>
<dbReference type="OrthoDB" id="8904098at2759"/>
<feature type="transmembrane region" description="Helical" evidence="10">
    <location>
        <begin position="218"/>
        <end position="243"/>
    </location>
</feature>
<dbReference type="SUPFAM" id="SSF103473">
    <property type="entry name" value="MFS general substrate transporter"/>
    <property type="match status" value="1"/>
</dbReference>
<keyword evidence="5 9" id="KW-0812">Transmembrane</keyword>
<dbReference type="GO" id="GO:0071916">
    <property type="term" value="F:dipeptide transmembrane transporter activity"/>
    <property type="evidence" value="ECO:0007669"/>
    <property type="project" value="UniProtKB-ARBA"/>
</dbReference>
<evidence type="ECO:0000256" key="5">
    <source>
        <dbReference type="ARBA" id="ARBA00022692"/>
    </source>
</evidence>
<organism evidence="12 13">
    <name type="scientific">Tetrapyrgos nigripes</name>
    <dbReference type="NCBI Taxonomy" id="182062"/>
    <lineage>
        <taxon>Eukaryota</taxon>
        <taxon>Fungi</taxon>
        <taxon>Dikarya</taxon>
        <taxon>Basidiomycota</taxon>
        <taxon>Agaricomycotina</taxon>
        <taxon>Agaricomycetes</taxon>
        <taxon>Agaricomycetidae</taxon>
        <taxon>Agaricales</taxon>
        <taxon>Marasmiineae</taxon>
        <taxon>Marasmiaceae</taxon>
        <taxon>Tetrapyrgos</taxon>
    </lineage>
</organism>
<dbReference type="Pfam" id="PF05047">
    <property type="entry name" value="L51_S25_CI-B8"/>
    <property type="match status" value="1"/>
</dbReference>
<protein>
    <recommendedName>
        <fullName evidence="11">Ribosomal protein/NADH dehydrogenase domain-containing protein</fullName>
    </recommendedName>
</protein>
<keyword evidence="13" id="KW-1185">Reference proteome</keyword>
<dbReference type="InterPro" id="IPR007741">
    <property type="entry name" value="Ribosomal_mL43/mS25/NADH_DH"/>
</dbReference>
<dbReference type="InterPro" id="IPR036249">
    <property type="entry name" value="Thioredoxin-like_sf"/>
</dbReference>
<feature type="transmembrane region" description="Helical" evidence="10">
    <location>
        <begin position="335"/>
        <end position="355"/>
    </location>
</feature>
<dbReference type="InterPro" id="IPR036259">
    <property type="entry name" value="MFS_trans_sf"/>
</dbReference>
<dbReference type="FunFam" id="1.20.1250.20:FF:000085">
    <property type="entry name" value="MFS peptide transporter Ptr2"/>
    <property type="match status" value="1"/>
</dbReference>
<dbReference type="Gene3D" id="3.40.30.10">
    <property type="entry name" value="Glutaredoxin"/>
    <property type="match status" value="1"/>
</dbReference>
<keyword evidence="8 10" id="KW-0472">Membrane</keyword>
<feature type="domain" description="Ribosomal protein/NADH dehydrogenase" evidence="11">
    <location>
        <begin position="20"/>
        <end position="85"/>
    </location>
</feature>
<dbReference type="InterPro" id="IPR000109">
    <property type="entry name" value="POT_fam"/>
</dbReference>
<comment type="subcellular location">
    <subcellularLocation>
        <location evidence="1 9">Membrane</location>
        <topology evidence="1 9">Multi-pass membrane protein</topology>
    </subcellularLocation>
    <subcellularLocation>
        <location evidence="2">Mitochondrion</location>
    </subcellularLocation>
</comment>
<dbReference type="SUPFAM" id="SSF52833">
    <property type="entry name" value="Thioredoxin-like"/>
    <property type="match status" value="1"/>
</dbReference>
<evidence type="ECO:0000256" key="4">
    <source>
        <dbReference type="ARBA" id="ARBA00022448"/>
    </source>
</evidence>
<dbReference type="GO" id="GO:0005886">
    <property type="term" value="C:plasma membrane"/>
    <property type="evidence" value="ECO:0007669"/>
    <property type="project" value="UniProtKB-ARBA"/>
</dbReference>
<evidence type="ECO:0000256" key="7">
    <source>
        <dbReference type="ARBA" id="ARBA00023128"/>
    </source>
</evidence>
<evidence type="ECO:0000256" key="2">
    <source>
        <dbReference type="ARBA" id="ARBA00004173"/>
    </source>
</evidence>
<dbReference type="GO" id="GO:0005739">
    <property type="term" value="C:mitochondrion"/>
    <property type="evidence" value="ECO:0007669"/>
    <property type="project" value="UniProtKB-SubCell"/>
</dbReference>
<feature type="transmembrane region" description="Helical" evidence="10">
    <location>
        <begin position="430"/>
        <end position="450"/>
    </location>
</feature>
<keyword evidence="6 10" id="KW-1133">Transmembrane helix</keyword>
<feature type="transmembrane region" description="Helical" evidence="10">
    <location>
        <begin position="470"/>
        <end position="495"/>
    </location>
</feature>
<evidence type="ECO:0000256" key="9">
    <source>
        <dbReference type="RuleBase" id="RU003755"/>
    </source>
</evidence>
<feature type="transmembrane region" description="Helical" evidence="10">
    <location>
        <begin position="585"/>
        <end position="608"/>
    </location>
</feature>
<dbReference type="Pfam" id="PF00854">
    <property type="entry name" value="PTR2"/>
    <property type="match status" value="1"/>
</dbReference>
<comment type="caution">
    <text evidence="12">The sequence shown here is derived from an EMBL/GenBank/DDBJ whole genome shotgun (WGS) entry which is preliminary data.</text>
</comment>
<gene>
    <name evidence="12" type="ORF">D9758_008971</name>
</gene>
<feature type="transmembrane region" description="Helical" evidence="10">
    <location>
        <begin position="507"/>
        <end position="529"/>
    </location>
</feature>
<evidence type="ECO:0000256" key="8">
    <source>
        <dbReference type="ARBA" id="ARBA00023136"/>
    </source>
</evidence>
<feature type="transmembrane region" description="Helical" evidence="10">
    <location>
        <begin position="194"/>
        <end position="211"/>
    </location>
</feature>
<evidence type="ECO:0000256" key="6">
    <source>
        <dbReference type="ARBA" id="ARBA00022989"/>
    </source>
</evidence>
<evidence type="ECO:0000256" key="3">
    <source>
        <dbReference type="ARBA" id="ARBA00005982"/>
    </source>
</evidence>
<dbReference type="Proteomes" id="UP000559256">
    <property type="component" value="Unassembled WGS sequence"/>
</dbReference>
<dbReference type="Gene3D" id="1.20.1250.20">
    <property type="entry name" value="MFS general substrate transporter like domains"/>
    <property type="match status" value="1"/>
</dbReference>
<dbReference type="SMART" id="SM00916">
    <property type="entry name" value="L51_S25_CI-B8"/>
    <property type="match status" value="1"/>
</dbReference>
<evidence type="ECO:0000259" key="11">
    <source>
        <dbReference type="SMART" id="SM00916"/>
    </source>
</evidence>
<keyword evidence="4 9" id="KW-0813">Transport</keyword>
<dbReference type="PROSITE" id="PS01023">
    <property type="entry name" value="PTR2_2"/>
    <property type="match status" value="1"/>
</dbReference>
<comment type="similarity">
    <text evidence="3 9">Belongs to the major facilitator superfamily. Proton-dependent oligopeptide transporter (POT/PTR) (TC 2.A.17) family.</text>
</comment>
<evidence type="ECO:0000313" key="13">
    <source>
        <dbReference type="Proteomes" id="UP000559256"/>
    </source>
</evidence>
<sequence length="664" mass="73792">MSFTKAFSPAIRELRILCSQTGPQSAGTRQFILNRYATIKDLNPDLPVLVREADGTPARIFARFVPHAMPGLQTDTAIHEATNREIDVKKQHFEVDSSGEDDCHVADGVHDGLEFPTEEERLTLRRVSDTIPWPAYLICVVEMAERFSYYGCSVVFTNFIQQSLPDGSRTGAGGAEGQAGALGRGQQTSTGLTTFYQFWAYVTPILGGYLADTYWGRYNTICVAIAVALVGHIILIVSAVPGVIEHSDNALTCFVIGMLVTGLGTGMFKSNVSTLVAEQYKRSKLFVVTNAKGERVIVDPAFTVSRMYLYFYLFINIGSLVGQLTMAYTAKYVGFYLAFTLPTVVFLICPFVMWIGRNNYNRTPPTGSVVATAFRLWTFAAKGRWSANPVRLYKNMRADDFWENAKPSKQQERPRWMSFDDQWVDEVRRGFKACSVFVWYPLFWLCYGQLNNNLTSQAATMTLNGVPNDVLSNLNPISLIIFIPLCDFVFYPFLVRKKIRFTALKRVTAGFFTGAAAMVWAAVVQHYIYETSPCGGHATECDEVSPLNVWIQTGSYVLVGFSEIFASITGLEYAFTKAPKNMRSLVMAMFLLTSAFGAALSEAFLPLLEDPLIVWNYAVVAILAGIGGALFWLSVRHLDAQEDLLNNLPEGHMRAVATGDSEKV</sequence>
<feature type="transmembrane region" description="Helical" evidence="10">
    <location>
        <begin position="309"/>
        <end position="329"/>
    </location>
</feature>
<reference evidence="12 13" key="1">
    <citation type="journal article" date="2020" name="ISME J.">
        <title>Uncovering the hidden diversity of litter-decomposition mechanisms in mushroom-forming fungi.</title>
        <authorList>
            <person name="Floudas D."/>
            <person name="Bentzer J."/>
            <person name="Ahren D."/>
            <person name="Johansson T."/>
            <person name="Persson P."/>
            <person name="Tunlid A."/>
        </authorList>
    </citation>
    <scope>NUCLEOTIDE SEQUENCE [LARGE SCALE GENOMIC DNA]</scope>
    <source>
        <strain evidence="12 13">CBS 291.85</strain>
    </source>
</reference>